<proteinExistence type="predicted"/>
<dbReference type="InterPro" id="IPR023378">
    <property type="entry name" value="YheA/YmcA-like_dom_sf"/>
</dbReference>
<dbReference type="Gene3D" id="1.20.1500.10">
    <property type="entry name" value="YheA/YmcA-like"/>
    <property type="match status" value="1"/>
</dbReference>
<dbReference type="RefSeq" id="WP_264844143.1">
    <property type="nucleotide sequence ID" value="NZ_AP025628.1"/>
</dbReference>
<evidence type="ECO:0000313" key="2">
    <source>
        <dbReference type="Proteomes" id="UP001163687"/>
    </source>
</evidence>
<organism evidence="1 2">
    <name type="scientific">Caldinitratiruptor microaerophilus</name>
    <dbReference type="NCBI Taxonomy" id="671077"/>
    <lineage>
        <taxon>Bacteria</taxon>
        <taxon>Bacillati</taxon>
        <taxon>Bacillota</taxon>
        <taxon>Clostridia</taxon>
        <taxon>Eubacteriales</taxon>
        <taxon>Symbiobacteriaceae</taxon>
        <taxon>Caldinitratiruptor</taxon>
    </lineage>
</organism>
<dbReference type="AlphaFoldDB" id="A0AA35G5T2"/>
<sequence length="120" mass="13131">MGYIHELAHKLAKALQASPENQTFQEARRRVKADSRAEKQLLALRSKQWELAALQAQGKTPDAEHLKALQELAAAVQANPVAREYVEAEAQLTQLWSEINRILAEALGLPVAAQGSGPGR</sequence>
<reference evidence="1" key="1">
    <citation type="submission" date="2022-03" db="EMBL/GenBank/DDBJ databases">
        <title>Complete genome sequence of Caldinitratiruptor microaerophilus.</title>
        <authorList>
            <person name="Mukaiyama R."/>
            <person name="Nishiyama T."/>
            <person name="Ueda K."/>
        </authorList>
    </citation>
    <scope>NUCLEOTIDE SEQUENCE</scope>
    <source>
        <strain evidence="1">JCM 16183</strain>
    </source>
</reference>
<keyword evidence="2" id="KW-1185">Reference proteome</keyword>
<dbReference type="SUPFAM" id="SSF158622">
    <property type="entry name" value="YheA/YmcA-like"/>
    <property type="match status" value="1"/>
</dbReference>
<name>A0AA35G5T2_9FIRM</name>
<dbReference type="EMBL" id="AP025628">
    <property type="protein sequence ID" value="BDG60076.1"/>
    <property type="molecule type" value="Genomic_DNA"/>
</dbReference>
<accession>A0AA35G5T2</accession>
<protein>
    <recommendedName>
        <fullName evidence="3">Cell fate regulator YlbF, YheA/YmcA/DUF963 family (Controls sporulation, competence, biofilm development)</fullName>
    </recommendedName>
</protein>
<dbReference type="Proteomes" id="UP001163687">
    <property type="component" value="Chromosome"/>
</dbReference>
<gene>
    <name evidence="1" type="ORF">caldi_11660</name>
</gene>
<dbReference type="KEGG" id="cmic:caldi_11660"/>
<evidence type="ECO:0000313" key="1">
    <source>
        <dbReference type="EMBL" id="BDG60076.1"/>
    </source>
</evidence>
<dbReference type="InterPro" id="IPR010368">
    <property type="entry name" value="Com_YlbF"/>
</dbReference>
<evidence type="ECO:0008006" key="3">
    <source>
        <dbReference type="Google" id="ProtNLM"/>
    </source>
</evidence>
<dbReference type="Pfam" id="PF06133">
    <property type="entry name" value="Com_YlbF"/>
    <property type="match status" value="1"/>
</dbReference>